<dbReference type="AlphaFoldDB" id="A0A6A4GVE6"/>
<proteinExistence type="predicted"/>
<dbReference type="Proteomes" id="UP000799118">
    <property type="component" value="Unassembled WGS sequence"/>
</dbReference>
<evidence type="ECO:0000313" key="2">
    <source>
        <dbReference type="EMBL" id="KAE9389812.1"/>
    </source>
</evidence>
<evidence type="ECO:0000313" key="3">
    <source>
        <dbReference type="Proteomes" id="UP000799118"/>
    </source>
</evidence>
<name>A0A6A4GVE6_9AGAR</name>
<dbReference type="EMBL" id="ML769682">
    <property type="protein sequence ID" value="KAE9389812.1"/>
    <property type="molecule type" value="Genomic_DNA"/>
</dbReference>
<accession>A0A6A4GVE6</accession>
<organism evidence="2 3">
    <name type="scientific">Gymnopus androsaceus JB14</name>
    <dbReference type="NCBI Taxonomy" id="1447944"/>
    <lineage>
        <taxon>Eukaryota</taxon>
        <taxon>Fungi</taxon>
        <taxon>Dikarya</taxon>
        <taxon>Basidiomycota</taxon>
        <taxon>Agaricomycotina</taxon>
        <taxon>Agaricomycetes</taxon>
        <taxon>Agaricomycetidae</taxon>
        <taxon>Agaricales</taxon>
        <taxon>Marasmiineae</taxon>
        <taxon>Omphalotaceae</taxon>
        <taxon>Gymnopus</taxon>
    </lineage>
</organism>
<keyword evidence="1" id="KW-0472">Membrane</keyword>
<keyword evidence="1" id="KW-1133">Transmembrane helix</keyword>
<sequence>MKHLAYLAIFQQVPSRVLKPSVSKVKSWTCRFFPQSSMPGSLFVTLQSHSVLLSSLLVFTMIILNN</sequence>
<feature type="transmembrane region" description="Helical" evidence="1">
    <location>
        <begin position="42"/>
        <end position="64"/>
    </location>
</feature>
<gene>
    <name evidence="2" type="ORF">BT96DRAFT_389628</name>
</gene>
<evidence type="ECO:0000256" key="1">
    <source>
        <dbReference type="SAM" id="Phobius"/>
    </source>
</evidence>
<protein>
    <submittedName>
        <fullName evidence="2">Uncharacterized protein</fullName>
    </submittedName>
</protein>
<keyword evidence="1" id="KW-0812">Transmembrane</keyword>
<reference evidence="2" key="1">
    <citation type="journal article" date="2019" name="Environ. Microbiol.">
        <title>Fungal ecological strategies reflected in gene transcription - a case study of two litter decomposers.</title>
        <authorList>
            <person name="Barbi F."/>
            <person name="Kohler A."/>
            <person name="Barry K."/>
            <person name="Baskaran P."/>
            <person name="Daum C."/>
            <person name="Fauchery L."/>
            <person name="Ihrmark K."/>
            <person name="Kuo A."/>
            <person name="LaButti K."/>
            <person name="Lipzen A."/>
            <person name="Morin E."/>
            <person name="Grigoriev I.V."/>
            <person name="Henrissat B."/>
            <person name="Lindahl B."/>
            <person name="Martin F."/>
        </authorList>
    </citation>
    <scope>NUCLEOTIDE SEQUENCE</scope>
    <source>
        <strain evidence="2">JB14</strain>
    </source>
</reference>
<keyword evidence="3" id="KW-1185">Reference proteome</keyword>